<dbReference type="EMBL" id="JAGYVZ010000003">
    <property type="protein sequence ID" value="MBS7230485.1"/>
    <property type="molecule type" value="Genomic_DNA"/>
</dbReference>
<name>A0ABS5P9F4_9FLAO</name>
<dbReference type="InterPro" id="IPR011604">
    <property type="entry name" value="PDDEXK-like_dom_sf"/>
</dbReference>
<dbReference type="InterPro" id="IPR026350">
    <property type="entry name" value="GxxExxY"/>
</dbReference>
<evidence type="ECO:0000313" key="1">
    <source>
        <dbReference type="EMBL" id="MBS7230485.1"/>
    </source>
</evidence>
<keyword evidence="2" id="KW-1185">Reference proteome</keyword>
<dbReference type="Pfam" id="PF13366">
    <property type="entry name" value="PDDEXK_3"/>
    <property type="match status" value="1"/>
</dbReference>
<dbReference type="RefSeq" id="WP_213296221.1">
    <property type="nucleotide sequence ID" value="NZ_JAGYVZ010000003.1"/>
</dbReference>
<gene>
    <name evidence="1" type="ORF">KHA90_05565</name>
</gene>
<reference evidence="1 2" key="1">
    <citation type="journal article" date="2018" name="Int. J. Syst. Evol. Microbiol.">
        <title>Flavobacterium chryseum sp. nov. and Flavobacterium psychroterrae sp. nov., novel environmental bacteria isolated from Antarctica.</title>
        <authorList>
            <person name="Kralova S."/>
            <person name="Svec P."/>
            <person name="Busse H.J."/>
            <person name="Stankova E."/>
            <person name="Vaczi P."/>
            <person name="Sedlacek I."/>
        </authorList>
    </citation>
    <scope>NUCLEOTIDE SEQUENCE [LARGE SCALE GENOMIC DNA]</scope>
    <source>
        <strain evidence="1 2">CCM 8827</strain>
    </source>
</reference>
<comment type="caution">
    <text evidence="1">The sequence shown here is derived from an EMBL/GenBank/DDBJ whole genome shotgun (WGS) entry which is preliminary data.</text>
</comment>
<accession>A0ABS5P9F4</accession>
<dbReference type="Proteomes" id="UP000722625">
    <property type="component" value="Unassembled WGS sequence"/>
</dbReference>
<protein>
    <submittedName>
        <fullName evidence="1">GxxExxY protein</fullName>
    </submittedName>
</protein>
<proteinExistence type="predicted"/>
<organism evidence="1 2">
    <name type="scientific">Flavobacterium psychroterrae</name>
    <dbReference type="NCBI Taxonomy" id="2133767"/>
    <lineage>
        <taxon>Bacteria</taxon>
        <taxon>Pseudomonadati</taxon>
        <taxon>Bacteroidota</taxon>
        <taxon>Flavobacteriia</taxon>
        <taxon>Flavobacteriales</taxon>
        <taxon>Flavobacteriaceae</taxon>
        <taxon>Flavobacterium</taxon>
    </lineage>
</organism>
<sequence length="125" mass="14248">MTENEISTIIIGFAIEIHKVLGPGLLENAYQECLFYKIKQSGLLVEKEKAMPLNFEEVQLDCGYRIDILVENKLIIEIKSVESLSIKHLAQTLTYLKLGNYKLGLLINFNEVLLKNGIRRVVNNL</sequence>
<dbReference type="NCBIfam" id="TIGR04256">
    <property type="entry name" value="GxxExxY"/>
    <property type="match status" value="1"/>
</dbReference>
<evidence type="ECO:0000313" key="2">
    <source>
        <dbReference type="Proteomes" id="UP000722625"/>
    </source>
</evidence>
<dbReference type="Gene3D" id="3.90.320.10">
    <property type="match status" value="1"/>
</dbReference>